<evidence type="ECO:0000313" key="6">
    <source>
        <dbReference type="Proteomes" id="UP000238314"/>
    </source>
</evidence>
<name>A0A1N7KK23_9FLAO</name>
<proteinExistence type="predicted"/>
<evidence type="ECO:0000256" key="1">
    <source>
        <dbReference type="SAM" id="Phobius"/>
    </source>
</evidence>
<dbReference type="AlphaFoldDB" id="A0A1N7KK23"/>
<dbReference type="Proteomes" id="UP000238314">
    <property type="component" value="Unassembled WGS sequence"/>
</dbReference>
<dbReference type="EMBL" id="MUGO01000003">
    <property type="protein sequence ID" value="PQA96223.1"/>
    <property type="molecule type" value="Genomic_DNA"/>
</dbReference>
<keyword evidence="1" id="KW-0812">Transmembrane</keyword>
<sequence>MRKFLVLLNVFFFSALAFGQEYDSVFSEVDSVEQVQQAGNPFDGMLASESLLIEKPQTENIIYTKKFKENLSSRYKGQDFNYTTETPEESFLDRLMRKINAFLNSIFGYSNVNTSFNLGKIILIIFVVILVGFLIYFLIKYWVSNNMSFFVKKNSQIDIREENLHENIHEINFSDTIVKFENSAEYKLAVRYQFLLVLKKLSDQKLISWNPEKTNADYTNEIKDKNLKDRFSDLALIFDYIWYGDFGVDHNSYLKFKEQFQAFKPIITT</sequence>
<organism evidence="4 5">
    <name type="scientific">Chryseobacterium piscicola</name>
    <dbReference type="NCBI Taxonomy" id="551459"/>
    <lineage>
        <taxon>Bacteria</taxon>
        <taxon>Pseudomonadati</taxon>
        <taxon>Bacteroidota</taxon>
        <taxon>Flavobacteriia</taxon>
        <taxon>Flavobacteriales</taxon>
        <taxon>Weeksellaceae</taxon>
        <taxon>Chryseobacterium group</taxon>
        <taxon>Chryseobacterium</taxon>
    </lineage>
</organism>
<dbReference type="OrthoDB" id="5491447at2"/>
<dbReference type="RefSeq" id="WP_076449652.1">
    <property type="nucleotide sequence ID" value="NZ_FTOJ01000001.1"/>
</dbReference>
<keyword evidence="6" id="KW-1185">Reference proteome</keyword>
<keyword evidence="2" id="KW-0732">Signal</keyword>
<keyword evidence="1" id="KW-0472">Membrane</keyword>
<reference evidence="3 6" key="1">
    <citation type="submission" date="2016-11" db="EMBL/GenBank/DDBJ databases">
        <title>Whole genomes of Flavobacteriaceae.</title>
        <authorList>
            <person name="Stine C."/>
            <person name="Li C."/>
            <person name="Tadesse D."/>
        </authorList>
    </citation>
    <scope>NUCLEOTIDE SEQUENCE [LARGE SCALE GENOMIC DNA]</scope>
    <source>
        <strain evidence="3 6">DSM 21068</strain>
    </source>
</reference>
<gene>
    <name evidence="3" type="ORF">B0A70_03630</name>
    <name evidence="4" type="ORF">SAMN05421796_101627</name>
</gene>
<feature type="signal peptide" evidence="2">
    <location>
        <begin position="1"/>
        <end position="19"/>
    </location>
</feature>
<evidence type="ECO:0008006" key="7">
    <source>
        <dbReference type="Google" id="ProtNLM"/>
    </source>
</evidence>
<keyword evidence="1" id="KW-1133">Transmembrane helix</keyword>
<protein>
    <recommendedName>
        <fullName evidence="7">DUF4129 domain-containing protein</fullName>
    </recommendedName>
</protein>
<evidence type="ECO:0000256" key="2">
    <source>
        <dbReference type="SAM" id="SignalP"/>
    </source>
</evidence>
<dbReference type="EMBL" id="FTOJ01000001">
    <property type="protein sequence ID" value="SIS61935.1"/>
    <property type="molecule type" value="Genomic_DNA"/>
</dbReference>
<feature type="transmembrane region" description="Helical" evidence="1">
    <location>
        <begin position="121"/>
        <end position="143"/>
    </location>
</feature>
<evidence type="ECO:0000313" key="3">
    <source>
        <dbReference type="EMBL" id="PQA96223.1"/>
    </source>
</evidence>
<reference evidence="5" key="3">
    <citation type="submission" date="2017-01" db="EMBL/GenBank/DDBJ databases">
        <authorList>
            <person name="Varghese N."/>
            <person name="Submissions S."/>
        </authorList>
    </citation>
    <scope>NUCLEOTIDE SEQUENCE [LARGE SCALE GENOMIC DNA]</scope>
    <source>
        <strain evidence="5">DSM 21068</strain>
    </source>
</reference>
<dbReference type="STRING" id="551459.SAMN05421796_101627"/>
<evidence type="ECO:0000313" key="5">
    <source>
        <dbReference type="Proteomes" id="UP000186246"/>
    </source>
</evidence>
<feature type="chain" id="PRO_5044563700" description="DUF4129 domain-containing protein" evidence="2">
    <location>
        <begin position="20"/>
        <end position="269"/>
    </location>
</feature>
<evidence type="ECO:0000313" key="4">
    <source>
        <dbReference type="EMBL" id="SIS61935.1"/>
    </source>
</evidence>
<reference evidence="4" key="2">
    <citation type="submission" date="2017-01" db="EMBL/GenBank/DDBJ databases">
        <authorList>
            <person name="Mah S.A."/>
            <person name="Swanson W.J."/>
            <person name="Moy G.W."/>
            <person name="Vacquier V.D."/>
        </authorList>
    </citation>
    <scope>NUCLEOTIDE SEQUENCE [LARGE SCALE GENOMIC DNA]</scope>
    <source>
        <strain evidence="4">DSM 21068</strain>
    </source>
</reference>
<accession>A0A1N7KK23</accession>
<dbReference type="Proteomes" id="UP000186246">
    <property type="component" value="Unassembled WGS sequence"/>
</dbReference>